<dbReference type="InterPro" id="IPR006565">
    <property type="entry name" value="BTP"/>
</dbReference>
<dbReference type="GO" id="GO:0046982">
    <property type="term" value="F:protein heterodimerization activity"/>
    <property type="evidence" value="ECO:0007669"/>
    <property type="project" value="InterPro"/>
</dbReference>
<feature type="region of interest" description="Disordered" evidence="7">
    <location>
        <begin position="104"/>
        <end position="124"/>
    </location>
</feature>
<comment type="subcellular location">
    <subcellularLocation>
        <location evidence="1">Nucleus</location>
    </subcellularLocation>
</comment>
<dbReference type="Pfam" id="PF07524">
    <property type="entry name" value="Bromo_TP"/>
    <property type="match status" value="1"/>
</dbReference>
<dbReference type="InterPro" id="IPR009072">
    <property type="entry name" value="Histone-fold"/>
</dbReference>
<evidence type="ECO:0000313" key="9">
    <source>
        <dbReference type="EMBL" id="SHO77294.1"/>
    </source>
</evidence>
<dbReference type="GO" id="GO:0005669">
    <property type="term" value="C:transcription factor TFIID complex"/>
    <property type="evidence" value="ECO:0007669"/>
    <property type="project" value="InterPro"/>
</dbReference>
<evidence type="ECO:0000256" key="3">
    <source>
        <dbReference type="ARBA" id="ARBA00017307"/>
    </source>
</evidence>
<dbReference type="InterPro" id="IPR037818">
    <property type="entry name" value="TAF8"/>
</dbReference>
<name>A0A1M8A530_MALS4</name>
<feature type="domain" description="Bromodomain associated" evidence="8">
    <location>
        <begin position="16"/>
        <end position="92"/>
    </location>
</feature>
<feature type="compositionally biased region" description="Basic and acidic residues" evidence="7">
    <location>
        <begin position="252"/>
        <end position="261"/>
    </location>
</feature>
<evidence type="ECO:0000256" key="5">
    <source>
        <dbReference type="ARBA" id="ARBA00023163"/>
    </source>
</evidence>
<dbReference type="Pfam" id="PF10406">
    <property type="entry name" value="TAF8_C"/>
    <property type="match status" value="1"/>
</dbReference>
<dbReference type="Gene3D" id="1.10.20.10">
    <property type="entry name" value="Histone, subunit A"/>
    <property type="match status" value="1"/>
</dbReference>
<dbReference type="EMBL" id="LT671822">
    <property type="protein sequence ID" value="SHO77294.1"/>
    <property type="molecule type" value="Genomic_DNA"/>
</dbReference>
<evidence type="ECO:0000259" key="8">
    <source>
        <dbReference type="SMART" id="SM00576"/>
    </source>
</evidence>
<keyword evidence="5" id="KW-0804">Transcription</keyword>
<dbReference type="VEuPathDB" id="FungiDB:MSYG_1635"/>
<accession>A0A1M8A530</accession>
<evidence type="ECO:0000313" key="10">
    <source>
        <dbReference type="Proteomes" id="UP000186303"/>
    </source>
</evidence>
<keyword evidence="4" id="KW-0805">Transcription regulation</keyword>
<reference evidence="10" key="1">
    <citation type="journal article" date="2017" name="Nucleic Acids Res.">
        <title>Proteogenomics produces comprehensive and highly accurate protein-coding gene annotation in a complete genome assembly of Malassezia sympodialis.</title>
        <authorList>
            <person name="Zhu Y."/>
            <person name="Engstroem P.G."/>
            <person name="Tellgren-Roth C."/>
            <person name="Baudo C.D."/>
            <person name="Kennell J.C."/>
            <person name="Sun S."/>
            <person name="Billmyre R.B."/>
            <person name="Schroeder M.S."/>
            <person name="Andersson A."/>
            <person name="Holm T."/>
            <person name="Sigurgeirsson B."/>
            <person name="Wu G."/>
            <person name="Sankaranarayanan S.R."/>
            <person name="Siddharthan R."/>
            <person name="Sanyal K."/>
            <person name="Lundeberg J."/>
            <person name="Nystedt B."/>
            <person name="Boekhout T."/>
            <person name="Dawson T.L. Jr."/>
            <person name="Heitman J."/>
            <person name="Scheynius A."/>
            <person name="Lehtioe J."/>
        </authorList>
    </citation>
    <scope>NUCLEOTIDE SEQUENCE [LARGE SCALE GENOMIC DNA]</scope>
    <source>
        <strain evidence="10">ATCC 42132</strain>
    </source>
</reference>
<evidence type="ECO:0000256" key="1">
    <source>
        <dbReference type="ARBA" id="ARBA00004123"/>
    </source>
</evidence>
<keyword evidence="10" id="KW-1185">Reference proteome</keyword>
<protein>
    <recommendedName>
        <fullName evidence="3">Transcription initiation factor TFIID subunit 8</fullName>
    </recommendedName>
</protein>
<comment type="similarity">
    <text evidence="2">Belongs to the TAF8 family.</text>
</comment>
<feature type="region of interest" description="Disordered" evidence="7">
    <location>
        <begin position="241"/>
        <end position="277"/>
    </location>
</feature>
<dbReference type="Proteomes" id="UP000186303">
    <property type="component" value="Chromosome 2"/>
</dbReference>
<dbReference type="CDD" id="cd08049">
    <property type="entry name" value="TAF8"/>
    <property type="match status" value="1"/>
</dbReference>
<dbReference type="CDD" id="cd00076">
    <property type="entry name" value="HFD_SF"/>
    <property type="match status" value="1"/>
</dbReference>
<dbReference type="PANTHER" id="PTHR46469">
    <property type="entry name" value="TRANSCRIPTION INITIATION FACTOR TFIID SUBUNIT 8"/>
    <property type="match status" value="1"/>
</dbReference>
<evidence type="ECO:0000256" key="2">
    <source>
        <dbReference type="ARBA" id="ARBA00008767"/>
    </source>
</evidence>
<gene>
    <name evidence="9" type="ORF">MSYG_1635</name>
</gene>
<proteinExistence type="inferred from homology"/>
<evidence type="ECO:0000256" key="6">
    <source>
        <dbReference type="ARBA" id="ARBA00023242"/>
    </source>
</evidence>
<feature type="compositionally biased region" description="Polar residues" evidence="7">
    <location>
        <begin position="105"/>
        <end position="119"/>
    </location>
</feature>
<evidence type="ECO:0000256" key="4">
    <source>
        <dbReference type="ARBA" id="ARBA00023015"/>
    </source>
</evidence>
<dbReference type="OMA" id="PRAVNYK"/>
<dbReference type="InterPro" id="IPR019473">
    <property type="entry name" value="TFIID_su8_C"/>
</dbReference>
<dbReference type="STRING" id="1230383.A0A1M8A530"/>
<evidence type="ECO:0000256" key="7">
    <source>
        <dbReference type="SAM" id="MobiDB-lite"/>
    </source>
</evidence>
<dbReference type="OrthoDB" id="2193813at2759"/>
<organism evidence="9 10">
    <name type="scientific">Malassezia sympodialis (strain ATCC 42132)</name>
    <name type="common">Atopic eczema-associated yeast</name>
    <dbReference type="NCBI Taxonomy" id="1230383"/>
    <lineage>
        <taxon>Eukaryota</taxon>
        <taxon>Fungi</taxon>
        <taxon>Dikarya</taxon>
        <taxon>Basidiomycota</taxon>
        <taxon>Ustilaginomycotina</taxon>
        <taxon>Malasseziomycetes</taxon>
        <taxon>Malasseziales</taxon>
        <taxon>Malasseziaceae</taxon>
        <taxon>Malassezia</taxon>
    </lineage>
</organism>
<dbReference type="SMART" id="SM00576">
    <property type="entry name" value="BTP"/>
    <property type="match status" value="1"/>
</dbReference>
<dbReference type="GO" id="GO:0006367">
    <property type="term" value="P:transcription initiation at RNA polymerase II promoter"/>
    <property type="evidence" value="ECO:0007669"/>
    <property type="project" value="TreeGrafter"/>
</dbReference>
<sequence>MAGVSTYSPVGADVLHRDARQALRALIVRIAGQAGFSGAREQALIRIEDLVEDFVTTLLQSCGRFAEVSNRVTPTLYDMIHTFELLGLSLPELHAYAKHARDSASSRVQIPTTTSPNDQHSWEHPTALFLPSDDESEQASTWKTLMHDIVPDHLPPEPPRHCWMFTPVYATEVLSEMPALQLVNRKLDNARLVESSLRKLIKNTDTAAPVKPWIPLEPAASLPDVAEDEGDMSVLSVDALPTTESMAIDAPPSEKPEDRSGTEQPATTNDDVPRRRGVLPRAVNYKVSWYASHASTDNKLPTANLYTARLRGNMDESARRARRYIV</sequence>
<dbReference type="PANTHER" id="PTHR46469:SF1">
    <property type="entry name" value="TRANSCRIPTION INITIATION FACTOR TFIID SUBUNIT 8"/>
    <property type="match status" value="1"/>
</dbReference>
<dbReference type="AlphaFoldDB" id="A0A1M8A530"/>
<keyword evidence="6" id="KW-0539">Nucleus</keyword>